<dbReference type="EMBL" id="CP101988">
    <property type="protein sequence ID" value="UUI76329.1"/>
    <property type="molecule type" value="Genomic_DNA"/>
</dbReference>
<evidence type="ECO:0000313" key="3">
    <source>
        <dbReference type="EMBL" id="UUI76329.1"/>
    </source>
</evidence>
<dbReference type="InterPro" id="IPR052529">
    <property type="entry name" value="Bact_Transport_Assoc"/>
</dbReference>
<dbReference type="PANTHER" id="PTHR30590:SF3">
    <property type="entry name" value="HYPOTHETICAL MEMBRANE SPANNING PROTEIN"/>
    <property type="match status" value="1"/>
</dbReference>
<dbReference type="Proteomes" id="UP001316189">
    <property type="component" value="Chromosome"/>
</dbReference>
<feature type="transmembrane region" description="Helical" evidence="1">
    <location>
        <begin position="101"/>
        <end position="119"/>
    </location>
</feature>
<evidence type="ECO:0000256" key="1">
    <source>
        <dbReference type="SAM" id="Phobius"/>
    </source>
</evidence>
<dbReference type="RefSeq" id="WP_227570572.1">
    <property type="nucleotide sequence ID" value="NZ_CP101988.1"/>
</dbReference>
<feature type="transmembrane region" description="Helical" evidence="1">
    <location>
        <begin position="124"/>
        <end position="143"/>
    </location>
</feature>
<evidence type="ECO:0000259" key="2">
    <source>
        <dbReference type="Pfam" id="PF07786"/>
    </source>
</evidence>
<feature type="transmembrane region" description="Helical" evidence="1">
    <location>
        <begin position="298"/>
        <end position="317"/>
    </location>
</feature>
<gene>
    <name evidence="3" type="ORF">NP064_05380</name>
</gene>
<accession>A0ABY5L3C9</accession>
<dbReference type="InterPro" id="IPR012429">
    <property type="entry name" value="HGSNAT_cat"/>
</dbReference>
<feature type="transmembrane region" description="Helical" evidence="1">
    <location>
        <begin position="78"/>
        <end position="95"/>
    </location>
</feature>
<feature type="transmembrane region" description="Helical" evidence="1">
    <location>
        <begin position="265"/>
        <end position="292"/>
    </location>
</feature>
<dbReference type="PANTHER" id="PTHR30590">
    <property type="entry name" value="INNER MEMBRANE PROTEIN"/>
    <property type="match status" value="1"/>
</dbReference>
<organism evidence="3 4">
    <name type="scientific">Cellulomonas chengniuliangii</name>
    <dbReference type="NCBI Taxonomy" id="2968084"/>
    <lineage>
        <taxon>Bacteria</taxon>
        <taxon>Bacillati</taxon>
        <taxon>Actinomycetota</taxon>
        <taxon>Actinomycetes</taxon>
        <taxon>Micrococcales</taxon>
        <taxon>Cellulomonadaceae</taxon>
        <taxon>Cellulomonas</taxon>
    </lineage>
</organism>
<keyword evidence="1" id="KW-0472">Membrane</keyword>
<keyword evidence="1" id="KW-0812">Transmembrane</keyword>
<sequence>MERLWGVDVARGLAVLGMFTAHLAPGRAGDPWPLGAVQVADGRSAAMFVVLAGVSVALLSGGARPVEGELLARARQRIAVRGALMVPIGLVLELLEAPLALILLQYALLFVLVLPFLALRVPALLALAGVVALVAPPLVFAARDRLAAAPLGGEAVTDLLVGPYYPVGVWFAYLLVGLAVGRLDLRESAVRRLLVLVGAAMAVGAHTVSWAWQQAAPSGDLVRLITTEPHASTTFEVVANTGVALAVLGMCLMAQDAAPRLLTPIAATGALALTAYVGHVVAIGVLGSAVVWQPRASTWAAFIVVAVVLCTAWRSWLGRGPLERVLHEVSTRVAGGVEPCPDGVAAPAAPRQG</sequence>
<feature type="transmembrane region" description="Helical" evidence="1">
    <location>
        <begin position="44"/>
        <end position="66"/>
    </location>
</feature>
<dbReference type="Pfam" id="PF07786">
    <property type="entry name" value="HGSNAT_cat"/>
    <property type="match status" value="1"/>
</dbReference>
<feature type="transmembrane region" description="Helical" evidence="1">
    <location>
        <begin position="232"/>
        <end position="253"/>
    </location>
</feature>
<feature type="domain" description="Heparan-alpha-glucosaminide N-acetyltransferase catalytic" evidence="2">
    <location>
        <begin position="3"/>
        <end position="193"/>
    </location>
</feature>
<keyword evidence="4" id="KW-1185">Reference proteome</keyword>
<keyword evidence="1" id="KW-1133">Transmembrane helix</keyword>
<reference evidence="3 4" key="1">
    <citation type="submission" date="2022-07" db="EMBL/GenBank/DDBJ databases">
        <title>Novel species in genus cellulomonas.</title>
        <authorList>
            <person name="Ye L."/>
        </authorList>
    </citation>
    <scope>NUCLEOTIDE SEQUENCE [LARGE SCALE GENOMIC DNA]</scope>
    <source>
        <strain evidence="4">zg-Y338</strain>
    </source>
</reference>
<feature type="transmembrane region" description="Helical" evidence="1">
    <location>
        <begin position="193"/>
        <end position="212"/>
    </location>
</feature>
<name>A0ABY5L3C9_9CELL</name>
<protein>
    <submittedName>
        <fullName evidence="3">Heparan-alpha-glucosaminide N-acetyltransferase domain-containing protein</fullName>
    </submittedName>
</protein>
<proteinExistence type="predicted"/>
<evidence type="ECO:0000313" key="4">
    <source>
        <dbReference type="Proteomes" id="UP001316189"/>
    </source>
</evidence>
<feature type="transmembrane region" description="Helical" evidence="1">
    <location>
        <begin position="163"/>
        <end position="181"/>
    </location>
</feature>